<evidence type="ECO:0000313" key="2">
    <source>
        <dbReference type="RefSeq" id="XP_011033094.1"/>
    </source>
</evidence>
<dbReference type="RefSeq" id="XP_011033094.1">
    <property type="nucleotide sequence ID" value="XM_011034792.1"/>
</dbReference>
<dbReference type="KEGG" id="peu:105131696"/>
<reference evidence="2" key="1">
    <citation type="submission" date="2025-08" db="UniProtKB">
        <authorList>
            <consortium name="RefSeq"/>
        </authorList>
    </citation>
    <scope>IDENTIFICATION</scope>
</reference>
<name>A0AAJ6UPG9_POPEU</name>
<dbReference type="AlphaFoldDB" id="A0AAJ6UPG9"/>
<dbReference type="PANTHER" id="PTHR33625">
    <property type="entry name" value="OS08G0179900 PROTEIN"/>
    <property type="match status" value="1"/>
</dbReference>
<protein>
    <submittedName>
        <fullName evidence="2">Uncharacterized protein LOC105131696 isoform X1</fullName>
    </submittedName>
</protein>
<dbReference type="GeneID" id="105131696"/>
<dbReference type="PANTHER" id="PTHR33625:SF2">
    <property type="entry name" value="POST-SET DOMAIN-CONTAINING PROTEIN"/>
    <property type="match status" value="1"/>
</dbReference>
<dbReference type="Proteomes" id="UP000694918">
    <property type="component" value="Unplaced"/>
</dbReference>
<evidence type="ECO:0000313" key="1">
    <source>
        <dbReference type="Proteomes" id="UP000694918"/>
    </source>
</evidence>
<keyword evidence="1" id="KW-1185">Reference proteome</keyword>
<sequence>MGGGAMPMDLIPMIQFKPSTSAIPSSASTSTSLNFPVSVSETVASLGQSCTASSCYCQRGTCPRMLQCVTHGNDHDTRTNGVSPYKVVLGAVPSQVEVESAIASLQNCLGEVSSSGQLLLDCCGVRTLLSLGYGRVRDAFSLLQTDPSIKRLVISLASDKAVWDAVMSNEAVRKLQGSCYSAEDCRKESCEEESDIAACVLRWIMDITKAKIIELLDKFTLLMNEVFQPIEKEKPREETNHNLDDKVRSSLLLSIVILLIVVVARTHGA</sequence>
<accession>A0AAJ6UPG9</accession>
<gene>
    <name evidence="2" type="primary">LOC105131696</name>
</gene>
<organism evidence="1 2">
    <name type="scientific">Populus euphratica</name>
    <name type="common">Euphrates poplar</name>
    <dbReference type="NCBI Taxonomy" id="75702"/>
    <lineage>
        <taxon>Eukaryota</taxon>
        <taxon>Viridiplantae</taxon>
        <taxon>Streptophyta</taxon>
        <taxon>Embryophyta</taxon>
        <taxon>Tracheophyta</taxon>
        <taxon>Spermatophyta</taxon>
        <taxon>Magnoliopsida</taxon>
        <taxon>eudicotyledons</taxon>
        <taxon>Gunneridae</taxon>
        <taxon>Pentapetalae</taxon>
        <taxon>rosids</taxon>
        <taxon>fabids</taxon>
        <taxon>Malpighiales</taxon>
        <taxon>Salicaceae</taxon>
        <taxon>Saliceae</taxon>
        <taxon>Populus</taxon>
    </lineage>
</organism>
<proteinExistence type="predicted"/>